<feature type="compositionally biased region" description="Polar residues" evidence="2">
    <location>
        <begin position="11"/>
        <end position="22"/>
    </location>
</feature>
<protein>
    <submittedName>
        <fullName evidence="4">Endoglucanase 5A</fullName>
        <ecNumber evidence="4">3.2.1.4</ecNumber>
    </submittedName>
</protein>
<dbReference type="GO" id="GO:0030246">
    <property type="term" value="F:carbohydrate binding"/>
    <property type="evidence" value="ECO:0007669"/>
    <property type="project" value="InterPro"/>
</dbReference>
<organism evidence="4 5">
    <name type="scientific">Microbacterium terrae</name>
    <dbReference type="NCBI Taxonomy" id="69369"/>
    <lineage>
        <taxon>Bacteria</taxon>
        <taxon>Bacillati</taxon>
        <taxon>Actinomycetota</taxon>
        <taxon>Actinomycetes</taxon>
        <taxon>Micrococcales</taxon>
        <taxon>Microbacteriaceae</taxon>
        <taxon>Microbacterium</taxon>
    </lineage>
</organism>
<dbReference type="SUPFAM" id="SSF53474">
    <property type="entry name" value="alpha/beta-Hydrolases"/>
    <property type="match status" value="1"/>
</dbReference>
<sequence length="588" mass="62904">MTFRWKYMKTPHSNSRPTTSSAAPLPPRAANSVGLLAVPAVILALLVPGAPAVAASDGVTDRADGVHWIDAAATAPDDYQLITGFEVSYELVAAGSIGGSFPLNAVTFSSGAHEAGDFAMDYSGAFPQYAGTAPELLTHATGENAYLGEIFFAKGRNAGALAVGEVTTATYEGDKALFSEADSVLSVFGHFGTGVEIIDVEWVYGEITPGEDPTWEPVPSTDFRDIATVDDPNPFNYIDITVPDAEGTYPVVFWIHGGGWQYFDKSAVIIADTKEYLLSRGYAFVSADYTLSRTEGDTIVGGYPQMIEDLKAAVRFLRAHGDEYRLDTSFIGAMGESAGGHLAMLLGTTNGSAAHEDLSMGNADFSSDVEAMVSYFGPSDLVDNIMGLAVTGTAGTTEMQTLGSPYHQLTADDVPLFLTHGENDATVPVWHSKVMDEKAVAVLGDENVTSVYFENAPHGSRAAFDIPLLMTAVGDFLDDAREKAARPPYEPSATYGEGDLVTYEGKVFQAQWWVSGQTPGASPYGAWAEIGEAIETSDGTVLAWTNSWIYTGGEIVVHDDRRWKAKWWTRNQEPGDPRGPWEDLGGIG</sequence>
<feature type="domain" description="Chitin-binding type-3" evidence="3">
    <location>
        <begin position="541"/>
        <end position="584"/>
    </location>
</feature>
<dbReference type="OrthoDB" id="99456at2"/>
<dbReference type="Gene3D" id="3.40.50.1820">
    <property type="entry name" value="alpha/beta hydrolase"/>
    <property type="match status" value="1"/>
</dbReference>
<dbReference type="Proteomes" id="UP000033956">
    <property type="component" value="Unassembled WGS sequence"/>
</dbReference>
<dbReference type="SUPFAM" id="SSF51055">
    <property type="entry name" value="Carbohydrate binding domain"/>
    <property type="match status" value="2"/>
</dbReference>
<feature type="region of interest" description="Disordered" evidence="2">
    <location>
        <begin position="1"/>
        <end position="25"/>
    </location>
</feature>
<gene>
    <name evidence="4" type="primary">cel5A</name>
    <name evidence="4" type="ORF">RS81_03252</name>
</gene>
<dbReference type="InterPro" id="IPR050300">
    <property type="entry name" value="GDXG_lipolytic_enzyme"/>
</dbReference>
<dbReference type="GO" id="GO:0005576">
    <property type="term" value="C:extracellular region"/>
    <property type="evidence" value="ECO:0007669"/>
    <property type="project" value="InterPro"/>
</dbReference>
<dbReference type="STRING" id="92835.RS81_03252"/>
<keyword evidence="1 4" id="KW-0378">Hydrolase</keyword>
<evidence type="ECO:0000259" key="3">
    <source>
        <dbReference type="SMART" id="SM00495"/>
    </source>
</evidence>
<comment type="caution">
    <text evidence="4">The sequence shown here is derived from an EMBL/GenBank/DDBJ whole genome shotgun (WGS) entry which is preliminary data.</text>
</comment>
<dbReference type="InterPro" id="IPR036573">
    <property type="entry name" value="CBM_sf_5/12"/>
</dbReference>
<dbReference type="AlphaFoldDB" id="A0A0M2H0F4"/>
<keyword evidence="5" id="KW-1185">Reference proteome</keyword>
<evidence type="ECO:0000256" key="2">
    <source>
        <dbReference type="SAM" id="MobiDB-lite"/>
    </source>
</evidence>
<dbReference type="PATRIC" id="fig|92835.4.peg.3282"/>
<proteinExistence type="predicted"/>
<accession>A0A0M2H0F4</accession>
<feature type="domain" description="Chitin-binding type-3" evidence="3">
    <location>
        <begin position="486"/>
        <end position="530"/>
    </location>
</feature>
<dbReference type="EMBL" id="JYIZ01000057">
    <property type="protein sequence ID" value="KJL37495.1"/>
    <property type="molecule type" value="Genomic_DNA"/>
</dbReference>
<dbReference type="Pfam" id="PF02839">
    <property type="entry name" value="CBM_5_12"/>
    <property type="match status" value="1"/>
</dbReference>
<dbReference type="PANTHER" id="PTHR48081">
    <property type="entry name" value="AB HYDROLASE SUPERFAMILY PROTEIN C4A8.06C"/>
    <property type="match status" value="1"/>
</dbReference>
<dbReference type="Pfam" id="PF20434">
    <property type="entry name" value="BD-FAE"/>
    <property type="match status" value="1"/>
</dbReference>
<dbReference type="PANTHER" id="PTHR48081:SF13">
    <property type="entry name" value="ALPHA_BETA HYDROLASE"/>
    <property type="match status" value="1"/>
</dbReference>
<dbReference type="InterPro" id="IPR049492">
    <property type="entry name" value="BD-FAE-like_dom"/>
</dbReference>
<evidence type="ECO:0000313" key="5">
    <source>
        <dbReference type="Proteomes" id="UP000033956"/>
    </source>
</evidence>
<dbReference type="Gene3D" id="2.10.10.20">
    <property type="entry name" value="Carbohydrate-binding module superfamily 5/12"/>
    <property type="match status" value="2"/>
</dbReference>
<keyword evidence="4" id="KW-0326">Glycosidase</keyword>
<reference evidence="4 5" key="1">
    <citation type="submission" date="2015-02" db="EMBL/GenBank/DDBJ databases">
        <title>Draft genome sequences of ten Microbacterium spp. with emphasis on heavy metal contaminated environments.</title>
        <authorList>
            <person name="Corretto E."/>
        </authorList>
    </citation>
    <scope>NUCLEOTIDE SEQUENCE [LARGE SCALE GENOMIC DNA]</scope>
    <source>
        <strain evidence="4 5">DSM 12510</strain>
    </source>
</reference>
<evidence type="ECO:0000313" key="4">
    <source>
        <dbReference type="EMBL" id="KJL37495.1"/>
    </source>
</evidence>
<name>A0A0M2H0F4_9MICO</name>
<dbReference type="GO" id="GO:0008810">
    <property type="term" value="F:cellulase activity"/>
    <property type="evidence" value="ECO:0007669"/>
    <property type="project" value="UniProtKB-EC"/>
</dbReference>
<dbReference type="EC" id="3.2.1.4" evidence="4"/>
<dbReference type="InterPro" id="IPR003610">
    <property type="entry name" value="CBM5/12"/>
</dbReference>
<evidence type="ECO:0000256" key="1">
    <source>
        <dbReference type="ARBA" id="ARBA00022801"/>
    </source>
</evidence>
<dbReference type="InterPro" id="IPR029058">
    <property type="entry name" value="AB_hydrolase_fold"/>
</dbReference>
<dbReference type="SMART" id="SM00495">
    <property type="entry name" value="ChtBD3"/>
    <property type="match status" value="2"/>
</dbReference>
<dbReference type="CDD" id="cd12215">
    <property type="entry name" value="ChiC_BD"/>
    <property type="match status" value="2"/>
</dbReference>
<dbReference type="GO" id="GO:0005975">
    <property type="term" value="P:carbohydrate metabolic process"/>
    <property type="evidence" value="ECO:0007669"/>
    <property type="project" value="InterPro"/>
</dbReference>